<dbReference type="Pfam" id="PF03692">
    <property type="entry name" value="CxxCxxCC"/>
    <property type="match status" value="1"/>
</dbReference>
<name>A0AAT9GH91_9BACT</name>
<dbReference type="EMBL" id="AP029612">
    <property type="protein sequence ID" value="BFG69867.1"/>
    <property type="molecule type" value="Genomic_DNA"/>
</dbReference>
<proteinExistence type="predicted"/>
<reference evidence="1" key="1">
    <citation type="submission" date="2024-02" db="EMBL/GenBank/DDBJ databases">
        <title>Sediminibacterium planktonica sp. nov. and Sediminibacterium longus sp. nov., isolated from surface lake and river water.</title>
        <authorList>
            <person name="Watanabe K."/>
            <person name="Takemine S."/>
            <person name="Ishii Y."/>
            <person name="Ogata Y."/>
            <person name="Shindo C."/>
            <person name="Suda W."/>
        </authorList>
    </citation>
    <scope>NUCLEOTIDE SEQUENCE</scope>
    <source>
        <strain evidence="1">KACHI17</strain>
    </source>
</reference>
<dbReference type="RefSeq" id="WP_353550169.1">
    <property type="nucleotide sequence ID" value="NZ_AP029612.1"/>
</dbReference>
<dbReference type="AlphaFoldDB" id="A0AAT9GH91"/>
<accession>A0AAT9GH91</accession>
<sequence>MLILAILPPSAYLYRINTLQKQPILDLQQIAILAAERLEENDRFARQVKANSADQMDAVVHRLNKNIERQIDCTLCGNCCRSLMINVSELEADNLSSHLQVSRASFDDTYLEKGSNGMMLMNAIPCTFLEANRCNVYEHRFEGCREFPAMHLPGFSKRLFTTLMHYGRCPIIFNIVEEMKDEMGFEREV</sequence>
<gene>
    <name evidence="1" type="ORF">KACHI17_07480</name>
</gene>
<dbReference type="InterPro" id="IPR005358">
    <property type="entry name" value="Puta_zinc/iron-chelating_dom"/>
</dbReference>
<evidence type="ECO:0000313" key="1">
    <source>
        <dbReference type="EMBL" id="BFG69867.1"/>
    </source>
</evidence>
<protein>
    <submittedName>
        <fullName evidence="1">YkgJ family cysteine cluster protein</fullName>
    </submittedName>
</protein>
<organism evidence="1">
    <name type="scientific">Sediminibacterium sp. KACHI17</name>
    <dbReference type="NCBI Taxonomy" id="1751071"/>
    <lineage>
        <taxon>Bacteria</taxon>
        <taxon>Pseudomonadati</taxon>
        <taxon>Bacteroidota</taxon>
        <taxon>Chitinophagia</taxon>
        <taxon>Chitinophagales</taxon>
        <taxon>Chitinophagaceae</taxon>
        <taxon>Sediminibacterium</taxon>
    </lineage>
</organism>